<dbReference type="SUPFAM" id="SSF46785">
    <property type="entry name" value="Winged helix' DNA-binding domain"/>
    <property type="match status" value="1"/>
</dbReference>
<dbReference type="InterPro" id="IPR038461">
    <property type="entry name" value="Schlafen_AlbA_2_dom_sf"/>
</dbReference>
<gene>
    <name evidence="5" type="ORF">SAMN02745784_00924</name>
</gene>
<dbReference type="RefSeq" id="WP_072973602.1">
    <property type="nucleotide sequence ID" value="NZ_FQTY01000002.1"/>
</dbReference>
<dbReference type="GeneID" id="90996241"/>
<reference evidence="6" key="1">
    <citation type="submission" date="2016-11" db="EMBL/GenBank/DDBJ databases">
        <authorList>
            <person name="Varghese N."/>
            <person name="Submissions S."/>
        </authorList>
    </citation>
    <scope>NUCLEOTIDE SEQUENCE [LARGE SCALE GENOMIC DNA]</scope>
    <source>
        <strain evidence="6">DSM 18095</strain>
    </source>
</reference>
<dbReference type="AlphaFoldDB" id="A0A1M4TYR4"/>
<dbReference type="Gene3D" id="1.10.10.10">
    <property type="entry name" value="Winged helix-like DNA-binding domain superfamily/Winged helix DNA-binding domain"/>
    <property type="match status" value="1"/>
</dbReference>
<dbReference type="PANTHER" id="PTHR30595">
    <property type="entry name" value="GLPR-RELATED TRANSCRIPTIONAL REPRESSOR"/>
    <property type="match status" value="1"/>
</dbReference>
<name>A0A1M4TYR4_9FIRM</name>
<sequence length="468" mass="53674">MDLSKYIGEATSYDKKEKLEVNKPKSWLKSVSAFANENGGALIFGISDTDELIGLEDYRKDSEIISEIIKSKMDPIPKIKLENYNENEKYFIVLHVEAGSETPYYIIDGGNRSSYIRIGNQSVVATSIDLKNLVLKGMNRTFDTIQTDINVKDATFNKLRIEYEKRTNKKFEEKDLLSFGLITKDNFLTYAGALFADGYLIYQSRIFCTRWNGLTKASGLMEALDDNEFEGNILLLLENALNFTKVNTKKMWRKGPIYREEYPEYSKRAVQEAIVNALIHRDYSVIGSEVHIDIFDDRMEIYSPGGMYDGTLIQDVDPYTISSSRRNPVLADIFGRMDLMERRGSGLKKIIESYEFEKNYNEDLKPQFISTRSSFFTILKNLNYDGQSEGKNDGQSEGKNDGQRLKPKARQEKIIHIMKDKQNITALELSKLFSVSVSTIERDLKKLTDEKVIEYTGSAKDGYWIVKK</sequence>
<organism evidence="5 6">
    <name type="scientific">Tissierella praeacuta DSM 18095</name>
    <dbReference type="NCBI Taxonomy" id="1123404"/>
    <lineage>
        <taxon>Bacteria</taxon>
        <taxon>Bacillati</taxon>
        <taxon>Bacillota</taxon>
        <taxon>Tissierellia</taxon>
        <taxon>Tissierellales</taxon>
        <taxon>Tissierellaceae</taxon>
        <taxon>Tissierella</taxon>
    </lineage>
</organism>
<evidence type="ECO:0000256" key="2">
    <source>
        <dbReference type="ARBA" id="ARBA00023163"/>
    </source>
</evidence>
<evidence type="ECO:0000256" key="1">
    <source>
        <dbReference type="ARBA" id="ARBA00023015"/>
    </source>
</evidence>
<feature type="compositionally biased region" description="Basic and acidic residues" evidence="3">
    <location>
        <begin position="388"/>
        <end position="408"/>
    </location>
</feature>
<dbReference type="Gene3D" id="3.30.565.60">
    <property type="match status" value="1"/>
</dbReference>
<dbReference type="GO" id="GO:0003700">
    <property type="term" value="F:DNA-binding transcription factor activity"/>
    <property type="evidence" value="ECO:0007669"/>
    <property type="project" value="InterPro"/>
</dbReference>
<dbReference type="STRING" id="1123404.SAMN02745784_00924"/>
<dbReference type="InterPro" id="IPR036388">
    <property type="entry name" value="WH-like_DNA-bd_sf"/>
</dbReference>
<dbReference type="InterPro" id="IPR036390">
    <property type="entry name" value="WH_DNA-bd_sf"/>
</dbReference>
<dbReference type="Pfam" id="PF08279">
    <property type="entry name" value="HTH_11"/>
    <property type="match status" value="1"/>
</dbReference>
<dbReference type="InterPro" id="IPR013196">
    <property type="entry name" value="HTH_11"/>
</dbReference>
<dbReference type="Pfam" id="PF13749">
    <property type="entry name" value="HATPase_c_4"/>
    <property type="match status" value="1"/>
</dbReference>
<dbReference type="InterPro" id="IPR038475">
    <property type="entry name" value="RecG_C_sf"/>
</dbReference>
<dbReference type="Pfam" id="PF04326">
    <property type="entry name" value="SLFN_AlbA_2"/>
    <property type="match status" value="1"/>
</dbReference>
<evidence type="ECO:0000259" key="4">
    <source>
        <dbReference type="PROSITE" id="PS51000"/>
    </source>
</evidence>
<dbReference type="SMART" id="SM00420">
    <property type="entry name" value="HTH_DEOR"/>
    <property type="match status" value="1"/>
</dbReference>
<accession>A0A1M4TYR4</accession>
<proteinExistence type="predicted"/>
<protein>
    <submittedName>
        <fullName evidence="5">Predicted transcriptional regulator, contains HTH domain</fullName>
    </submittedName>
</protein>
<dbReference type="PROSITE" id="PS51000">
    <property type="entry name" value="HTH_DEOR_2"/>
    <property type="match status" value="1"/>
</dbReference>
<dbReference type="EMBL" id="FQTY01000002">
    <property type="protein sequence ID" value="SHE49513.1"/>
    <property type="molecule type" value="Genomic_DNA"/>
</dbReference>
<keyword evidence="2" id="KW-0804">Transcription</keyword>
<evidence type="ECO:0000256" key="3">
    <source>
        <dbReference type="SAM" id="MobiDB-lite"/>
    </source>
</evidence>
<keyword evidence="6" id="KW-1185">Reference proteome</keyword>
<evidence type="ECO:0000313" key="6">
    <source>
        <dbReference type="Proteomes" id="UP000184114"/>
    </source>
</evidence>
<dbReference type="Proteomes" id="UP000184114">
    <property type="component" value="Unassembled WGS sequence"/>
</dbReference>
<evidence type="ECO:0000313" key="5">
    <source>
        <dbReference type="EMBL" id="SHE49513.1"/>
    </source>
</evidence>
<dbReference type="InterPro" id="IPR007421">
    <property type="entry name" value="Schlafen_AlbA_2_dom"/>
</dbReference>
<feature type="domain" description="HTH deoR-type" evidence="4">
    <location>
        <begin position="407"/>
        <end position="461"/>
    </location>
</feature>
<keyword evidence="1" id="KW-0805">Transcription regulation</keyword>
<dbReference type="Gene3D" id="3.30.950.30">
    <property type="entry name" value="Schlafen, AAA domain"/>
    <property type="match status" value="1"/>
</dbReference>
<dbReference type="PANTHER" id="PTHR30595:SF6">
    <property type="entry name" value="SCHLAFEN ALBA-2 DOMAIN-CONTAINING PROTEIN"/>
    <property type="match status" value="1"/>
</dbReference>
<dbReference type="InterPro" id="IPR001034">
    <property type="entry name" value="DeoR_HTH"/>
</dbReference>
<feature type="region of interest" description="Disordered" evidence="3">
    <location>
        <begin position="387"/>
        <end position="408"/>
    </location>
</feature>